<sequence>MSSTGFSVDNSFLSDETLHEAYELEVQSKNGEPVRFGELVAGKGDSVTTVVIFVRHFFCIYDQDYVRNLAGQMTHTILETIPNHAKPAQVIIIGCGDHTLIGPYMEETSDAFPIYTDPTAKIYKELKMKRTWTGFSEPPPYSLESFPSALYKDLKQRWKRGWSGLKGGAGNQQGGEWIFQRGQLKYAHRMQGANDHLTADRLLNILTVDQGQGEKD</sequence>
<gene>
    <name evidence="1" type="ORF">PENARI_c020G07901</name>
</gene>
<dbReference type="InterPro" id="IPR032801">
    <property type="entry name" value="PXL2A/B/C"/>
</dbReference>
<evidence type="ECO:0000313" key="2">
    <source>
        <dbReference type="Proteomes" id="UP000177622"/>
    </source>
</evidence>
<dbReference type="PANTHER" id="PTHR28630:SF3">
    <property type="entry name" value="PEROXIREDOXIN-LIKE 2C"/>
    <property type="match status" value="1"/>
</dbReference>
<dbReference type="CDD" id="cd02970">
    <property type="entry name" value="PRX_like2"/>
    <property type="match status" value="1"/>
</dbReference>
<organism evidence="1 2">
    <name type="scientific">Penicillium arizonense</name>
    <dbReference type="NCBI Taxonomy" id="1835702"/>
    <lineage>
        <taxon>Eukaryota</taxon>
        <taxon>Fungi</taxon>
        <taxon>Dikarya</taxon>
        <taxon>Ascomycota</taxon>
        <taxon>Pezizomycotina</taxon>
        <taxon>Eurotiomycetes</taxon>
        <taxon>Eurotiomycetidae</taxon>
        <taxon>Eurotiales</taxon>
        <taxon>Aspergillaceae</taxon>
        <taxon>Penicillium</taxon>
    </lineage>
</organism>
<reference evidence="1 2" key="1">
    <citation type="journal article" date="2016" name="Sci. Rep.">
        <title>Penicillium arizonense, a new, genome sequenced fungal species, reveals a high chemical diversity in secreted metabolites.</title>
        <authorList>
            <person name="Grijseels S."/>
            <person name="Nielsen J.C."/>
            <person name="Randelovic M."/>
            <person name="Nielsen J."/>
            <person name="Nielsen K.F."/>
            <person name="Workman M."/>
            <person name="Frisvad J.C."/>
        </authorList>
    </citation>
    <scope>NUCLEOTIDE SEQUENCE [LARGE SCALE GENOMIC DNA]</scope>
    <source>
        <strain evidence="1 2">CBS 141311</strain>
    </source>
</reference>
<dbReference type="Gene3D" id="3.40.30.10">
    <property type="entry name" value="Glutaredoxin"/>
    <property type="match status" value="1"/>
</dbReference>
<dbReference type="EMBL" id="LXJU01000020">
    <property type="protein sequence ID" value="OGE49652.1"/>
    <property type="molecule type" value="Genomic_DNA"/>
</dbReference>
<comment type="caution">
    <text evidence="1">The sequence shown here is derived from an EMBL/GenBank/DDBJ whole genome shotgun (WGS) entry which is preliminary data.</text>
</comment>
<accession>A0A1F5L8Y4</accession>
<dbReference type="AlphaFoldDB" id="A0A1F5L8Y4"/>
<dbReference type="RefSeq" id="XP_022485103.1">
    <property type="nucleotide sequence ID" value="XM_022635050.1"/>
</dbReference>
<proteinExistence type="predicted"/>
<evidence type="ECO:0008006" key="3">
    <source>
        <dbReference type="Google" id="ProtNLM"/>
    </source>
</evidence>
<protein>
    <recommendedName>
        <fullName evidence="3">Thioredoxin domain-containing protein</fullName>
    </recommendedName>
</protein>
<keyword evidence="2" id="KW-1185">Reference proteome</keyword>
<dbReference type="GeneID" id="34579784"/>
<dbReference type="Pfam" id="PF13911">
    <property type="entry name" value="AhpC-TSA_2"/>
    <property type="match status" value="1"/>
</dbReference>
<name>A0A1F5L8Y4_PENAI</name>
<dbReference type="Proteomes" id="UP000177622">
    <property type="component" value="Unassembled WGS sequence"/>
</dbReference>
<dbReference type="OrthoDB" id="40334at2759"/>
<evidence type="ECO:0000313" key="1">
    <source>
        <dbReference type="EMBL" id="OGE49652.1"/>
    </source>
</evidence>
<dbReference type="SUPFAM" id="SSF52833">
    <property type="entry name" value="Thioredoxin-like"/>
    <property type="match status" value="1"/>
</dbReference>
<dbReference type="PANTHER" id="PTHR28630">
    <property type="match status" value="1"/>
</dbReference>
<dbReference type="STRING" id="1835702.A0A1F5L8Y4"/>
<dbReference type="InterPro" id="IPR036249">
    <property type="entry name" value="Thioredoxin-like_sf"/>
</dbReference>